<dbReference type="AlphaFoldDB" id="A6FZB1"/>
<dbReference type="InterPro" id="IPR012467">
    <property type="entry name" value="DUF1684"/>
</dbReference>
<reference evidence="3 4" key="1">
    <citation type="submission" date="2007-06" db="EMBL/GenBank/DDBJ databases">
        <authorList>
            <person name="Shimkets L."/>
            <person name="Ferriera S."/>
            <person name="Johnson J."/>
            <person name="Kravitz S."/>
            <person name="Beeson K."/>
            <person name="Sutton G."/>
            <person name="Rogers Y.-H."/>
            <person name="Friedman R."/>
            <person name="Frazier M."/>
            <person name="Venter J.C."/>
        </authorList>
    </citation>
    <scope>NUCLEOTIDE SEQUENCE [LARGE SCALE GENOMIC DNA]</scope>
    <source>
        <strain evidence="3 4">SIR-1</strain>
    </source>
</reference>
<sequence length="321" mass="34770">MSSRLAHALSLALACSACTAAEPSPALAPEPQASSPARPSPESSAFQTEFDAELKASPHSMLTAVSGTYLRPGEGLGLSLAPGGEGWLEDAEKAPWARFEATEDGMLVTIGERPQQRFEAHAILEVHEPEGLEDITPTFSGRWHFELSTQGGRWRVLVHDRDAPAHLEFIGIDWYPVDAAYVADARFEPAPSREPQQLQTSRGEAKTLYTAGTLRFRLPELTGDEALELVAFGYAPEPPAPGELEPVLIPFRDGTTGSTSYAAGRYLELELGAEAHDLRLDFNRATNPLCAYSEHYNCPFPPKVNKLEVAIPAGAMTPAKH</sequence>
<keyword evidence="2" id="KW-0732">Signal</keyword>
<dbReference type="EMBL" id="ABCS01000006">
    <property type="protein sequence ID" value="EDM80995.1"/>
    <property type="molecule type" value="Genomic_DNA"/>
</dbReference>
<name>A6FZB1_9BACT</name>
<comment type="caution">
    <text evidence="3">The sequence shown here is derived from an EMBL/GenBank/DDBJ whole genome shotgun (WGS) entry which is preliminary data.</text>
</comment>
<dbReference type="Proteomes" id="UP000005801">
    <property type="component" value="Unassembled WGS sequence"/>
</dbReference>
<dbReference type="Pfam" id="PF07920">
    <property type="entry name" value="DUF1684"/>
    <property type="match status" value="1"/>
</dbReference>
<dbReference type="PANTHER" id="PTHR41913">
    <property type="entry name" value="DUF1684 DOMAIN-CONTAINING PROTEIN"/>
    <property type="match status" value="1"/>
</dbReference>
<dbReference type="PANTHER" id="PTHR41913:SF1">
    <property type="entry name" value="DUF1684 DOMAIN-CONTAINING PROTEIN"/>
    <property type="match status" value="1"/>
</dbReference>
<accession>A6FZB1</accession>
<proteinExistence type="predicted"/>
<evidence type="ECO:0000313" key="4">
    <source>
        <dbReference type="Proteomes" id="UP000005801"/>
    </source>
</evidence>
<dbReference type="OrthoDB" id="5493262at2"/>
<keyword evidence="4" id="KW-1185">Reference proteome</keyword>
<organism evidence="3 4">
    <name type="scientific">Plesiocystis pacifica SIR-1</name>
    <dbReference type="NCBI Taxonomy" id="391625"/>
    <lineage>
        <taxon>Bacteria</taxon>
        <taxon>Pseudomonadati</taxon>
        <taxon>Myxococcota</taxon>
        <taxon>Polyangia</taxon>
        <taxon>Nannocystales</taxon>
        <taxon>Nannocystaceae</taxon>
        <taxon>Plesiocystis</taxon>
    </lineage>
</organism>
<dbReference type="RefSeq" id="WP_006969810.1">
    <property type="nucleotide sequence ID" value="NZ_ABCS01000006.1"/>
</dbReference>
<dbReference type="eggNOG" id="COG3358">
    <property type="taxonomic scope" value="Bacteria"/>
</dbReference>
<evidence type="ECO:0000313" key="3">
    <source>
        <dbReference type="EMBL" id="EDM80995.1"/>
    </source>
</evidence>
<dbReference type="PROSITE" id="PS51257">
    <property type="entry name" value="PROKAR_LIPOPROTEIN"/>
    <property type="match status" value="1"/>
</dbReference>
<feature type="region of interest" description="Disordered" evidence="1">
    <location>
        <begin position="22"/>
        <end position="49"/>
    </location>
</feature>
<dbReference type="STRING" id="391625.PPSIR1_25486"/>
<evidence type="ECO:0008006" key="5">
    <source>
        <dbReference type="Google" id="ProtNLM"/>
    </source>
</evidence>
<evidence type="ECO:0000256" key="1">
    <source>
        <dbReference type="SAM" id="MobiDB-lite"/>
    </source>
</evidence>
<gene>
    <name evidence="3" type="ORF">PPSIR1_25486</name>
</gene>
<feature type="signal peptide" evidence="2">
    <location>
        <begin position="1"/>
        <end position="20"/>
    </location>
</feature>
<feature type="compositionally biased region" description="Low complexity" evidence="1">
    <location>
        <begin position="22"/>
        <end position="45"/>
    </location>
</feature>
<feature type="chain" id="PRO_5002697240" description="DUF1684 domain-containing protein" evidence="2">
    <location>
        <begin position="21"/>
        <end position="321"/>
    </location>
</feature>
<protein>
    <recommendedName>
        <fullName evidence="5">DUF1684 domain-containing protein</fullName>
    </recommendedName>
</protein>
<evidence type="ECO:0000256" key="2">
    <source>
        <dbReference type="SAM" id="SignalP"/>
    </source>
</evidence>